<dbReference type="Proteomes" id="UP001281147">
    <property type="component" value="Unassembled WGS sequence"/>
</dbReference>
<accession>A0ACC3NDI5</accession>
<evidence type="ECO:0000313" key="1">
    <source>
        <dbReference type="EMBL" id="KAK3714809.1"/>
    </source>
</evidence>
<evidence type="ECO:0000313" key="2">
    <source>
        <dbReference type="Proteomes" id="UP001281147"/>
    </source>
</evidence>
<name>A0ACC3NDI5_9PEZI</name>
<reference evidence="1" key="1">
    <citation type="submission" date="2023-07" db="EMBL/GenBank/DDBJ databases">
        <title>Black Yeasts Isolated from many extreme environments.</title>
        <authorList>
            <person name="Coleine C."/>
            <person name="Stajich J.E."/>
            <person name="Selbmann L."/>
        </authorList>
    </citation>
    <scope>NUCLEOTIDE SEQUENCE</scope>
    <source>
        <strain evidence="1">CCFEE 5714</strain>
    </source>
</reference>
<proteinExistence type="predicted"/>
<comment type="caution">
    <text evidence="1">The sequence shown here is derived from an EMBL/GenBank/DDBJ whole genome shotgun (WGS) entry which is preliminary data.</text>
</comment>
<protein>
    <submittedName>
        <fullName evidence="1">Uncharacterized protein</fullName>
    </submittedName>
</protein>
<dbReference type="EMBL" id="JAUTXU010000053">
    <property type="protein sequence ID" value="KAK3714809.1"/>
    <property type="molecule type" value="Genomic_DNA"/>
</dbReference>
<organism evidence="1 2">
    <name type="scientific">Vermiconidia calcicola</name>
    <dbReference type="NCBI Taxonomy" id="1690605"/>
    <lineage>
        <taxon>Eukaryota</taxon>
        <taxon>Fungi</taxon>
        <taxon>Dikarya</taxon>
        <taxon>Ascomycota</taxon>
        <taxon>Pezizomycotina</taxon>
        <taxon>Dothideomycetes</taxon>
        <taxon>Dothideomycetidae</taxon>
        <taxon>Mycosphaerellales</taxon>
        <taxon>Extremaceae</taxon>
        <taxon>Vermiconidia</taxon>
    </lineage>
</organism>
<gene>
    <name evidence="1" type="ORF">LTR37_007544</name>
</gene>
<keyword evidence="2" id="KW-1185">Reference proteome</keyword>
<sequence length="577" mass="62986">MLQEPRSLRRAPNLQHSRWTRSYKGCVAVLAAIALSTNSALPTVNKATMNNTTENYYRYSRPRVGLSSQYTGLPNPTATPMTNPTANTMANAATSAGHNPAFDPLRGELSRRMRLQAATAGQHMGQNNNPMWEYPDWSYAAKIIQEVAIYIDIYLNTLFLRGEIPLMLRHSRAVLPTYLTMYADDLTTRNAGTLQGQALDGTPLAMAQMMRNIAEFLRAQPLNFMPPFPHQREVAKLFEFLDDLADDIKTENDWSLLEEIEDQFLTRINEPVQLPIRGVTIDPMLQATTGEAPQATTAGASDLRRAREGGPSRTGDQQPHVELPRNPEGHSNPKCGISSIPHVCQIGLVCPTEYNAKVKMPATSQAGGNQQFSRLQPLSRMNSSLQPPSMSRQSSSTNFNARPQSMNRAGSTSGFTALRQSIDARRGVPSTMPRSPLETANTLPSGVMPRTPMTPGYFGSASGHYDPLDELDRRATEITGLRKQVEKLKADSSTPSSKEQKPGEASGAAPTIVEPPTDEHDGFVIVTPISEGETGTDGQNKSAGTEKIDAEDKQASGSKDTETEKEGSAEEKTSGDE</sequence>